<name>A0ABV6C5F3_9ACTN</name>
<keyword evidence="2" id="KW-0472">Membrane</keyword>
<evidence type="ECO:0000313" key="3">
    <source>
        <dbReference type="EMBL" id="MFC0082528.1"/>
    </source>
</evidence>
<keyword evidence="4" id="KW-1185">Reference proteome</keyword>
<feature type="non-terminal residue" evidence="3">
    <location>
        <position position="1"/>
    </location>
</feature>
<feature type="transmembrane region" description="Helical" evidence="2">
    <location>
        <begin position="46"/>
        <end position="68"/>
    </location>
</feature>
<dbReference type="RefSeq" id="WP_377790132.1">
    <property type="nucleotide sequence ID" value="NZ_JBHLYQ010000112.1"/>
</dbReference>
<evidence type="ECO:0000256" key="1">
    <source>
        <dbReference type="SAM" id="MobiDB-lite"/>
    </source>
</evidence>
<protein>
    <submittedName>
        <fullName evidence="3">Uncharacterized protein</fullName>
    </submittedName>
</protein>
<reference evidence="3 4" key="1">
    <citation type="submission" date="2024-09" db="EMBL/GenBank/DDBJ databases">
        <authorList>
            <person name="Sun Q."/>
            <person name="Mori K."/>
        </authorList>
    </citation>
    <scope>NUCLEOTIDE SEQUENCE [LARGE SCALE GENOMIC DNA]</scope>
    <source>
        <strain evidence="3 4">JCM 15389</strain>
    </source>
</reference>
<dbReference type="Proteomes" id="UP001589788">
    <property type="component" value="Unassembled WGS sequence"/>
</dbReference>
<evidence type="ECO:0000256" key="2">
    <source>
        <dbReference type="SAM" id="Phobius"/>
    </source>
</evidence>
<keyword evidence="2" id="KW-1133">Transmembrane helix</keyword>
<comment type="caution">
    <text evidence="3">The sequence shown here is derived from an EMBL/GenBank/DDBJ whole genome shotgun (WGS) entry which is preliminary data.</text>
</comment>
<gene>
    <name evidence="3" type="ORF">ACFFRE_10340</name>
</gene>
<proteinExistence type="predicted"/>
<feature type="region of interest" description="Disordered" evidence="1">
    <location>
        <begin position="96"/>
        <end position="116"/>
    </location>
</feature>
<sequence>IGVLAPGSRRTLTVPVELPVPSVGRVHGTIEVVAGGTILRARLTRFVLPPGTLAVAGLALLLAAGFLARRLRRARPDPRGQVDVEAVLAGVLGSWSAWGETGPSPAPPGPVATQRR</sequence>
<organism evidence="3 4">
    <name type="scientific">Aciditerrimonas ferrireducens</name>
    <dbReference type="NCBI Taxonomy" id="667306"/>
    <lineage>
        <taxon>Bacteria</taxon>
        <taxon>Bacillati</taxon>
        <taxon>Actinomycetota</taxon>
        <taxon>Acidimicrobiia</taxon>
        <taxon>Acidimicrobiales</taxon>
        <taxon>Acidimicrobiaceae</taxon>
        <taxon>Aciditerrimonas</taxon>
    </lineage>
</organism>
<dbReference type="EMBL" id="JBHLYQ010000112">
    <property type="protein sequence ID" value="MFC0082528.1"/>
    <property type="molecule type" value="Genomic_DNA"/>
</dbReference>
<keyword evidence="2" id="KW-0812">Transmembrane</keyword>
<evidence type="ECO:0000313" key="4">
    <source>
        <dbReference type="Proteomes" id="UP001589788"/>
    </source>
</evidence>
<accession>A0ABV6C5F3</accession>